<keyword evidence="2" id="KW-1185">Reference proteome</keyword>
<dbReference type="Proteomes" id="UP001470230">
    <property type="component" value="Unassembled WGS sequence"/>
</dbReference>
<sequence length="101" mass="11716">MLRPPIIPFECDVFCRHLEDHMIRPKTLQLLCFTRPVKITQRLIEFILKETKRAKLAQNAILMLSRHNNVSQILLAKPSIWMAPGLVSIETSLKIVLILMQ</sequence>
<name>A0ABR2K809_9EUKA</name>
<accession>A0ABR2K809</accession>
<dbReference type="EMBL" id="JAPFFF010000006">
    <property type="protein sequence ID" value="KAK8887224.1"/>
    <property type="molecule type" value="Genomic_DNA"/>
</dbReference>
<evidence type="ECO:0000313" key="1">
    <source>
        <dbReference type="EMBL" id="KAK8887224.1"/>
    </source>
</evidence>
<reference evidence="1 2" key="1">
    <citation type="submission" date="2024-04" db="EMBL/GenBank/DDBJ databases">
        <title>Tritrichomonas musculus Genome.</title>
        <authorList>
            <person name="Alves-Ferreira E."/>
            <person name="Grigg M."/>
            <person name="Lorenzi H."/>
            <person name="Galac M."/>
        </authorList>
    </citation>
    <scope>NUCLEOTIDE SEQUENCE [LARGE SCALE GENOMIC DNA]</scope>
    <source>
        <strain evidence="1 2">EAF2021</strain>
    </source>
</reference>
<proteinExistence type="predicted"/>
<comment type="caution">
    <text evidence="1">The sequence shown here is derived from an EMBL/GenBank/DDBJ whole genome shotgun (WGS) entry which is preliminary data.</text>
</comment>
<gene>
    <name evidence="1" type="ORF">M9Y10_038262</name>
</gene>
<protein>
    <submittedName>
        <fullName evidence="1">Uncharacterized protein</fullName>
    </submittedName>
</protein>
<organism evidence="1 2">
    <name type="scientific">Tritrichomonas musculus</name>
    <dbReference type="NCBI Taxonomy" id="1915356"/>
    <lineage>
        <taxon>Eukaryota</taxon>
        <taxon>Metamonada</taxon>
        <taxon>Parabasalia</taxon>
        <taxon>Tritrichomonadida</taxon>
        <taxon>Tritrichomonadidae</taxon>
        <taxon>Tritrichomonas</taxon>
    </lineage>
</organism>
<evidence type="ECO:0000313" key="2">
    <source>
        <dbReference type="Proteomes" id="UP001470230"/>
    </source>
</evidence>